<feature type="transmembrane region" description="Helical" evidence="2">
    <location>
        <begin position="228"/>
        <end position="253"/>
    </location>
</feature>
<sequence>MPEEAPLGSSNGAQLHLLPLPPHSSAKMVTSTSADGTLSVDLHHHRHPSSHSPSSPSSSTASSLCRIIVESLEILLRNRALFISITLFFAFPLCFLLSSLSVSSIPLRSKILRLEYLATVAPTHYESRQVWKESREVFLSLLQLKLLHLVPANSIALIAAISAVTAADSGRKRPVGFRSAIAAVRPAWARVAATAICVYAISWAYAGLPAAAAAVLAPGIGRSGVRVGIWVVGLAVEVYMMAVMGMALVVSIVERRSGWEAIRVGSDLLEGRRVCGWVLSGGMAAATGVIGWRMEEAAVEDVMTATWVERWWERAVVVGVYAAVVVWGFVVSTVFYREARKRHGIRDHEMEILEA</sequence>
<feature type="transmembrane region" description="Helical" evidence="2">
    <location>
        <begin position="314"/>
        <end position="336"/>
    </location>
</feature>
<accession>A0AAV2H0E3</accession>
<feature type="compositionally biased region" description="Low complexity" evidence="1">
    <location>
        <begin position="50"/>
        <end position="60"/>
    </location>
</feature>
<keyword evidence="2" id="KW-1133">Transmembrane helix</keyword>
<organism evidence="3 4">
    <name type="scientific">Linum trigynum</name>
    <dbReference type="NCBI Taxonomy" id="586398"/>
    <lineage>
        <taxon>Eukaryota</taxon>
        <taxon>Viridiplantae</taxon>
        <taxon>Streptophyta</taxon>
        <taxon>Embryophyta</taxon>
        <taxon>Tracheophyta</taxon>
        <taxon>Spermatophyta</taxon>
        <taxon>Magnoliopsida</taxon>
        <taxon>eudicotyledons</taxon>
        <taxon>Gunneridae</taxon>
        <taxon>Pentapetalae</taxon>
        <taxon>rosids</taxon>
        <taxon>fabids</taxon>
        <taxon>Malpighiales</taxon>
        <taxon>Linaceae</taxon>
        <taxon>Linum</taxon>
    </lineage>
</organism>
<evidence type="ECO:0000256" key="2">
    <source>
        <dbReference type="SAM" id="Phobius"/>
    </source>
</evidence>
<proteinExistence type="predicted"/>
<keyword evidence="4" id="KW-1185">Reference proteome</keyword>
<evidence type="ECO:0000256" key="1">
    <source>
        <dbReference type="SAM" id="MobiDB-lite"/>
    </source>
</evidence>
<name>A0AAV2H0E3_9ROSI</name>
<protein>
    <recommendedName>
        <fullName evidence="5">Transmembrane protein</fullName>
    </recommendedName>
</protein>
<evidence type="ECO:0008006" key="5">
    <source>
        <dbReference type="Google" id="ProtNLM"/>
    </source>
</evidence>
<dbReference type="EMBL" id="OZ034822">
    <property type="protein sequence ID" value="CAL1415055.1"/>
    <property type="molecule type" value="Genomic_DNA"/>
</dbReference>
<dbReference type="Proteomes" id="UP001497516">
    <property type="component" value="Chromosome 9"/>
</dbReference>
<dbReference type="PANTHER" id="PTHR33133">
    <property type="entry name" value="OS08G0107100 PROTEIN-RELATED"/>
    <property type="match status" value="1"/>
</dbReference>
<gene>
    <name evidence="3" type="ORF">LTRI10_LOCUS54182</name>
</gene>
<feature type="transmembrane region" description="Helical" evidence="2">
    <location>
        <begin position="274"/>
        <end position="294"/>
    </location>
</feature>
<feature type="region of interest" description="Disordered" evidence="1">
    <location>
        <begin position="40"/>
        <end position="60"/>
    </location>
</feature>
<dbReference type="PANTHER" id="PTHR33133:SF21">
    <property type="entry name" value="TRANSMEMBRANE PROTEIN"/>
    <property type="match status" value="1"/>
</dbReference>
<feature type="transmembrane region" description="Helical" evidence="2">
    <location>
        <begin position="80"/>
        <end position="100"/>
    </location>
</feature>
<evidence type="ECO:0000313" key="3">
    <source>
        <dbReference type="EMBL" id="CAL1415055.1"/>
    </source>
</evidence>
<dbReference type="AlphaFoldDB" id="A0AAV2H0E3"/>
<keyword evidence="2" id="KW-0812">Transmembrane</keyword>
<evidence type="ECO:0000313" key="4">
    <source>
        <dbReference type="Proteomes" id="UP001497516"/>
    </source>
</evidence>
<reference evidence="3 4" key="1">
    <citation type="submission" date="2024-04" db="EMBL/GenBank/DDBJ databases">
        <authorList>
            <person name="Fracassetti M."/>
        </authorList>
    </citation>
    <scope>NUCLEOTIDE SEQUENCE [LARGE SCALE GENOMIC DNA]</scope>
</reference>
<keyword evidence="2" id="KW-0472">Membrane</keyword>